<gene>
    <name evidence="4" type="ORF">SAMN02745244_03238</name>
</gene>
<evidence type="ECO:0000256" key="2">
    <source>
        <dbReference type="SAM" id="Phobius"/>
    </source>
</evidence>
<feature type="signal peptide" evidence="3">
    <location>
        <begin position="1"/>
        <end position="26"/>
    </location>
</feature>
<dbReference type="InterPro" id="IPR011041">
    <property type="entry name" value="Quinoprot_gluc/sorb_DH_b-prop"/>
</dbReference>
<keyword evidence="2" id="KW-0472">Membrane</keyword>
<protein>
    <submittedName>
        <fullName evidence="4">Uncharacterized protein</fullName>
    </submittedName>
</protein>
<feature type="compositionally biased region" description="Polar residues" evidence="1">
    <location>
        <begin position="242"/>
        <end position="256"/>
    </location>
</feature>
<dbReference type="STRING" id="1123357.SAMN02745244_03238"/>
<keyword evidence="2" id="KW-1133">Transmembrane helix</keyword>
<sequence length="318" mass="32379">MKTMSRGCAAVAAAIGLSLAVLPATAQDITPPAGATPVVGMAFEPGDSRLWLAGPEAASGSVVEADSGETWSFGANTESVQALAWSEGRLWVGDIGDTDASRDYVVIFRLGEPDGGNSSYFAYDFEYEDGPRDAKAMLISGRGNIYIVTAGDDPGIYRGSESPSRESMNTLTRVADAPDGVSDGVFLTDGSTMALRTAVGIEYLDAFTWETLVTDTITGASEAESIAVGQDDEIYVGGNPTIRTAQVPASDTTTTVSPAPPGSASQSASGTPSGSASADPDQSAGGDAQPNRSGTLVAVALAGLLAVLAGAVTFFAKR</sequence>
<feature type="transmembrane region" description="Helical" evidence="2">
    <location>
        <begin position="296"/>
        <end position="316"/>
    </location>
</feature>
<dbReference type="OrthoDB" id="9801244at2"/>
<keyword evidence="3" id="KW-0732">Signal</keyword>
<keyword evidence="2" id="KW-0812">Transmembrane</keyword>
<dbReference type="AlphaFoldDB" id="A0A1M6M3L1"/>
<accession>A0A1M6M3L1</accession>
<evidence type="ECO:0000256" key="3">
    <source>
        <dbReference type="SAM" id="SignalP"/>
    </source>
</evidence>
<evidence type="ECO:0000256" key="1">
    <source>
        <dbReference type="SAM" id="MobiDB-lite"/>
    </source>
</evidence>
<evidence type="ECO:0000313" key="4">
    <source>
        <dbReference type="EMBL" id="SHJ78016.1"/>
    </source>
</evidence>
<proteinExistence type="predicted"/>
<feature type="chain" id="PRO_5012500315" evidence="3">
    <location>
        <begin position="27"/>
        <end position="318"/>
    </location>
</feature>
<keyword evidence="5" id="KW-1185">Reference proteome</keyword>
<name>A0A1M6M3L1_9ACTN</name>
<dbReference type="SUPFAM" id="SSF50952">
    <property type="entry name" value="Soluble quinoprotein glucose dehydrogenase"/>
    <property type="match status" value="1"/>
</dbReference>
<reference evidence="4 5" key="1">
    <citation type="submission" date="2016-11" db="EMBL/GenBank/DDBJ databases">
        <authorList>
            <person name="Jaros S."/>
            <person name="Januszkiewicz K."/>
            <person name="Wedrychowicz H."/>
        </authorList>
    </citation>
    <scope>NUCLEOTIDE SEQUENCE [LARGE SCALE GENOMIC DNA]</scope>
    <source>
        <strain evidence="4 5">DSM 12906</strain>
    </source>
</reference>
<dbReference type="EMBL" id="FQZG01000080">
    <property type="protein sequence ID" value="SHJ78016.1"/>
    <property type="molecule type" value="Genomic_DNA"/>
</dbReference>
<organism evidence="4 5">
    <name type="scientific">Tessaracoccus bendigoensis DSM 12906</name>
    <dbReference type="NCBI Taxonomy" id="1123357"/>
    <lineage>
        <taxon>Bacteria</taxon>
        <taxon>Bacillati</taxon>
        <taxon>Actinomycetota</taxon>
        <taxon>Actinomycetes</taxon>
        <taxon>Propionibacteriales</taxon>
        <taxon>Propionibacteriaceae</taxon>
        <taxon>Tessaracoccus</taxon>
    </lineage>
</organism>
<feature type="region of interest" description="Disordered" evidence="1">
    <location>
        <begin position="242"/>
        <end position="290"/>
    </location>
</feature>
<evidence type="ECO:0000313" key="5">
    <source>
        <dbReference type="Proteomes" id="UP000184512"/>
    </source>
</evidence>
<feature type="compositionally biased region" description="Low complexity" evidence="1">
    <location>
        <begin position="262"/>
        <end position="280"/>
    </location>
</feature>
<dbReference type="RefSeq" id="WP_139280323.1">
    <property type="nucleotide sequence ID" value="NZ_FQZG01000080.1"/>
</dbReference>
<dbReference type="Proteomes" id="UP000184512">
    <property type="component" value="Unassembled WGS sequence"/>
</dbReference>